<comment type="caution">
    <text evidence="1">The sequence shown here is derived from an EMBL/GenBank/DDBJ whole genome shotgun (WGS) entry which is preliminary data.</text>
</comment>
<reference evidence="1 2" key="1">
    <citation type="submission" date="2019-05" db="EMBL/GenBank/DDBJ databases">
        <title>Another draft genome of Portunus trituberculatus and its Hox gene families provides insights of decapod evolution.</title>
        <authorList>
            <person name="Jeong J.-H."/>
            <person name="Song I."/>
            <person name="Kim S."/>
            <person name="Choi T."/>
            <person name="Kim D."/>
            <person name="Ryu S."/>
            <person name="Kim W."/>
        </authorList>
    </citation>
    <scope>NUCLEOTIDE SEQUENCE [LARGE SCALE GENOMIC DNA]</scope>
    <source>
        <tissue evidence="1">Muscle</tissue>
    </source>
</reference>
<name>A0A5B7CGM9_PORTR</name>
<gene>
    <name evidence="1" type="ORF">E2C01_000190</name>
</gene>
<dbReference type="EMBL" id="VSRR010000004">
    <property type="protein sequence ID" value="MPC07626.1"/>
    <property type="molecule type" value="Genomic_DNA"/>
</dbReference>
<organism evidence="1 2">
    <name type="scientific">Portunus trituberculatus</name>
    <name type="common">Swimming crab</name>
    <name type="synonym">Neptunus trituberculatus</name>
    <dbReference type="NCBI Taxonomy" id="210409"/>
    <lineage>
        <taxon>Eukaryota</taxon>
        <taxon>Metazoa</taxon>
        <taxon>Ecdysozoa</taxon>
        <taxon>Arthropoda</taxon>
        <taxon>Crustacea</taxon>
        <taxon>Multicrustacea</taxon>
        <taxon>Malacostraca</taxon>
        <taxon>Eumalacostraca</taxon>
        <taxon>Eucarida</taxon>
        <taxon>Decapoda</taxon>
        <taxon>Pleocyemata</taxon>
        <taxon>Brachyura</taxon>
        <taxon>Eubrachyura</taxon>
        <taxon>Portunoidea</taxon>
        <taxon>Portunidae</taxon>
        <taxon>Portuninae</taxon>
        <taxon>Portunus</taxon>
    </lineage>
</organism>
<evidence type="ECO:0000313" key="2">
    <source>
        <dbReference type="Proteomes" id="UP000324222"/>
    </source>
</evidence>
<dbReference type="AlphaFoldDB" id="A0A5B7CGM9"/>
<dbReference type="Proteomes" id="UP000324222">
    <property type="component" value="Unassembled WGS sequence"/>
</dbReference>
<keyword evidence="2" id="KW-1185">Reference proteome</keyword>
<sequence>MAGISLVSQKFIINGKITREKPTSDHFRSLWKSLLWENKAFKNTSIYLHVDQKVTRARREDGLSPGSSLPGVQPHILKICASSLRF</sequence>
<evidence type="ECO:0000313" key="1">
    <source>
        <dbReference type="EMBL" id="MPC07626.1"/>
    </source>
</evidence>
<accession>A0A5B7CGM9</accession>
<protein>
    <submittedName>
        <fullName evidence="1">Uncharacterized protein</fullName>
    </submittedName>
</protein>
<proteinExistence type="predicted"/>